<feature type="compositionally biased region" description="Basic and acidic residues" evidence="1">
    <location>
        <begin position="42"/>
        <end position="61"/>
    </location>
</feature>
<sequence length="147" mass="16010">MAPDLRHVRLLASAEGPAQRHRPGAGGPGDQRPRAHAGRQRRQGERTGGVEHQRDGREDQGHQQVDGAEDERAGHGAGEPVGEFRLLAFDGWGHRAKLAGGYGRPRESVITDAPPVRVSDAGARSCSAGYLRSWRAMTIRWIWLVPS</sequence>
<reference evidence="3" key="1">
    <citation type="journal article" date="2019" name="Int. J. Syst. Evol. Microbiol.">
        <title>The Global Catalogue of Microorganisms (GCM) 10K type strain sequencing project: providing services to taxonomists for standard genome sequencing and annotation.</title>
        <authorList>
            <consortium name="The Broad Institute Genomics Platform"/>
            <consortium name="The Broad Institute Genome Sequencing Center for Infectious Disease"/>
            <person name="Wu L."/>
            <person name="Ma J."/>
        </authorList>
    </citation>
    <scope>NUCLEOTIDE SEQUENCE [LARGE SCALE GENOMIC DNA]</scope>
    <source>
        <strain evidence="3">JCM 13850</strain>
    </source>
</reference>
<evidence type="ECO:0000313" key="2">
    <source>
        <dbReference type="EMBL" id="GAA2128163.1"/>
    </source>
</evidence>
<proteinExistence type="predicted"/>
<dbReference type="EMBL" id="BAAAMR010000011">
    <property type="protein sequence ID" value="GAA2128163.1"/>
    <property type="molecule type" value="Genomic_DNA"/>
</dbReference>
<name>A0ABP5K6Z2_9ACTN</name>
<comment type="caution">
    <text evidence="2">The sequence shown here is derived from an EMBL/GenBank/DDBJ whole genome shotgun (WGS) entry which is preliminary data.</text>
</comment>
<keyword evidence="3" id="KW-1185">Reference proteome</keyword>
<protein>
    <submittedName>
        <fullName evidence="2">Uncharacterized protein</fullName>
    </submittedName>
</protein>
<feature type="region of interest" description="Disordered" evidence="1">
    <location>
        <begin position="1"/>
        <end position="78"/>
    </location>
</feature>
<dbReference type="Proteomes" id="UP001501020">
    <property type="component" value="Unassembled WGS sequence"/>
</dbReference>
<evidence type="ECO:0000256" key="1">
    <source>
        <dbReference type="SAM" id="MobiDB-lite"/>
    </source>
</evidence>
<evidence type="ECO:0000313" key="3">
    <source>
        <dbReference type="Proteomes" id="UP001501020"/>
    </source>
</evidence>
<gene>
    <name evidence="2" type="ORF">GCM10009727_18530</name>
</gene>
<accession>A0ABP5K6Z2</accession>
<organism evidence="2 3">
    <name type="scientific">Actinomadura napierensis</name>
    <dbReference type="NCBI Taxonomy" id="267854"/>
    <lineage>
        <taxon>Bacteria</taxon>
        <taxon>Bacillati</taxon>
        <taxon>Actinomycetota</taxon>
        <taxon>Actinomycetes</taxon>
        <taxon>Streptosporangiales</taxon>
        <taxon>Thermomonosporaceae</taxon>
        <taxon>Actinomadura</taxon>
    </lineage>
</organism>